<organism evidence="2 3">
    <name type="scientific">Rhizomicrobium electricum</name>
    <dbReference type="NCBI Taxonomy" id="480070"/>
    <lineage>
        <taxon>Bacteria</taxon>
        <taxon>Pseudomonadati</taxon>
        <taxon>Pseudomonadota</taxon>
        <taxon>Alphaproteobacteria</taxon>
        <taxon>Micropepsales</taxon>
        <taxon>Micropepsaceae</taxon>
        <taxon>Rhizomicrobium</taxon>
    </lineage>
</organism>
<dbReference type="EMBL" id="BAAADD010000001">
    <property type="protein sequence ID" value="GAA0558764.1"/>
    <property type="molecule type" value="Genomic_DNA"/>
</dbReference>
<reference evidence="3" key="1">
    <citation type="journal article" date="2019" name="Int. J. Syst. Evol. Microbiol.">
        <title>The Global Catalogue of Microorganisms (GCM) 10K type strain sequencing project: providing services to taxonomists for standard genome sequencing and annotation.</title>
        <authorList>
            <consortium name="The Broad Institute Genomics Platform"/>
            <consortium name="The Broad Institute Genome Sequencing Center for Infectious Disease"/>
            <person name="Wu L."/>
            <person name="Ma J."/>
        </authorList>
    </citation>
    <scope>NUCLEOTIDE SEQUENCE [LARGE SCALE GENOMIC DNA]</scope>
    <source>
        <strain evidence="3">JCM 15089</strain>
    </source>
</reference>
<evidence type="ECO:0000313" key="2">
    <source>
        <dbReference type="EMBL" id="GAA0558764.1"/>
    </source>
</evidence>
<accession>A0ABP3P278</accession>
<name>A0ABP3P278_9PROT</name>
<protein>
    <submittedName>
        <fullName evidence="2">Uncharacterized protein</fullName>
    </submittedName>
</protein>
<proteinExistence type="predicted"/>
<feature type="chain" id="PRO_5045320393" evidence="1">
    <location>
        <begin position="28"/>
        <end position="123"/>
    </location>
</feature>
<evidence type="ECO:0000313" key="3">
    <source>
        <dbReference type="Proteomes" id="UP001499951"/>
    </source>
</evidence>
<comment type="caution">
    <text evidence="2">The sequence shown here is derived from an EMBL/GenBank/DDBJ whole genome shotgun (WGS) entry which is preliminary data.</text>
</comment>
<dbReference type="RefSeq" id="WP_166930989.1">
    <property type="nucleotide sequence ID" value="NZ_BAAADD010000001.1"/>
</dbReference>
<sequence>MTRTDIALLMTMAAIALMAMLAGNAAAGPQASCIDTKVSYVARPLNDHDVWVQNSLGAKKAPIRVTTSCHHLSSSNAVSLSAQFTCLGLGDPVVATAGSDRQTCIVTKVQPYAAADGDLPEKK</sequence>
<dbReference type="Proteomes" id="UP001499951">
    <property type="component" value="Unassembled WGS sequence"/>
</dbReference>
<keyword evidence="3" id="KW-1185">Reference proteome</keyword>
<evidence type="ECO:0000256" key="1">
    <source>
        <dbReference type="SAM" id="SignalP"/>
    </source>
</evidence>
<gene>
    <name evidence="2" type="ORF">GCM10008942_04050</name>
</gene>
<keyword evidence="1" id="KW-0732">Signal</keyword>
<feature type="signal peptide" evidence="1">
    <location>
        <begin position="1"/>
        <end position="27"/>
    </location>
</feature>